<dbReference type="Gene3D" id="3.40.630.30">
    <property type="match status" value="1"/>
</dbReference>
<dbReference type="InterPro" id="IPR003010">
    <property type="entry name" value="C-N_Hydrolase"/>
</dbReference>
<dbReference type="CDD" id="cd07574">
    <property type="entry name" value="nitrilase_Rim1_like"/>
    <property type="match status" value="1"/>
</dbReference>
<comment type="caution">
    <text evidence="3">The sequence shown here is derived from an EMBL/GenBank/DDBJ whole genome shotgun (WGS) entry which is preliminary data.</text>
</comment>
<dbReference type="AlphaFoldDB" id="A0A4R6UT37"/>
<evidence type="ECO:0000259" key="1">
    <source>
        <dbReference type="PROSITE" id="PS50263"/>
    </source>
</evidence>
<dbReference type="PANTHER" id="PTHR23088:SF50">
    <property type="entry name" value="HYDROLASE YHCX"/>
    <property type="match status" value="1"/>
</dbReference>
<feature type="domain" description="CN hydrolase" evidence="1">
    <location>
        <begin position="236"/>
        <end position="493"/>
    </location>
</feature>
<evidence type="ECO:0000313" key="4">
    <source>
        <dbReference type="Proteomes" id="UP000295375"/>
    </source>
</evidence>
<feature type="domain" description="N-acetyltransferase" evidence="2">
    <location>
        <begin position="13"/>
        <end position="215"/>
    </location>
</feature>
<dbReference type="SUPFAM" id="SSF56317">
    <property type="entry name" value="Carbon-nitrogen hydrolase"/>
    <property type="match status" value="1"/>
</dbReference>
<dbReference type="InterPro" id="IPR016181">
    <property type="entry name" value="Acyl_CoA_acyltransferase"/>
</dbReference>
<reference evidence="3 4" key="1">
    <citation type="submission" date="2019-03" db="EMBL/GenBank/DDBJ databases">
        <title>Genomic Encyclopedia of Type Strains, Phase IV (KMG-IV): sequencing the most valuable type-strain genomes for metagenomic binning, comparative biology and taxonomic classification.</title>
        <authorList>
            <person name="Goeker M."/>
        </authorList>
    </citation>
    <scope>NUCLEOTIDE SEQUENCE [LARGE SCALE GENOMIC DNA]</scope>
    <source>
        <strain evidence="3 4">DSM 103792</strain>
    </source>
</reference>
<organism evidence="3 4">
    <name type="scientific">Permianibacter aggregans</name>
    <dbReference type="NCBI Taxonomy" id="1510150"/>
    <lineage>
        <taxon>Bacteria</taxon>
        <taxon>Pseudomonadati</taxon>
        <taxon>Pseudomonadota</taxon>
        <taxon>Gammaproteobacteria</taxon>
        <taxon>Pseudomonadales</taxon>
        <taxon>Pseudomonadaceae</taxon>
        <taxon>Permianibacter</taxon>
    </lineage>
</organism>
<dbReference type="Proteomes" id="UP000295375">
    <property type="component" value="Unassembled WGS sequence"/>
</dbReference>
<dbReference type="GO" id="GO:0016747">
    <property type="term" value="F:acyltransferase activity, transferring groups other than amino-acyl groups"/>
    <property type="evidence" value="ECO:0007669"/>
    <property type="project" value="InterPro"/>
</dbReference>
<dbReference type="RefSeq" id="WP_198325222.1">
    <property type="nucleotide sequence ID" value="NZ_CP037953.1"/>
</dbReference>
<dbReference type="Pfam" id="PF00795">
    <property type="entry name" value="CN_hydrolase"/>
    <property type="match status" value="1"/>
</dbReference>
<evidence type="ECO:0000259" key="2">
    <source>
        <dbReference type="PROSITE" id="PS51186"/>
    </source>
</evidence>
<keyword evidence="3" id="KW-0378">Hydrolase</keyword>
<sequence length="523" mass="59616">MAKRKTILEKQRLIIRNARKEEAEAISALTHRVYDDSMPNYSAEMIRTHIRRFPEGQWVAVVDEQIVGYSASFRISGKRALKAHTWESITGDGYASTHDENGDWLYGMDVCVDPAFRGYKIGQRFYNQRKQLVEKLELIGIVFGGRIPGLRKKIDQVRTAEHYVELVKAGQIRDHVLNFQLRNGFEVIGLMPGYIKDDVGSMGWGTHLVWRNPLMAPDGSAKAKWAGERGRLPDTVRVATVQYMQRKVDSFQEFMDIVEYFVDVCAGYKADFVTFPELFTLQLLSMQPQSLSPSESIEELTRLTPDFVRGMRELALRYNINIIGGSHPTRRADGKILNIAYVFLRDGQVHEQGKIHPTPNEEFWWTVEGDDLLRPIETDCGPIGVLICYDSEFPELTRHLVDQGAMILFVPFCTDERAGYLRVRYCCQARTVENQIYVVMSGNVGNLPRVKNMHIQYAQSCILTPCDFPFSREGIAADSNANTETVLFADLSLAALQMARANGTVQNLKDRRHDLYSVKWKGR</sequence>
<dbReference type="Gene3D" id="3.60.110.10">
    <property type="entry name" value="Carbon-nitrogen hydrolase"/>
    <property type="match status" value="1"/>
</dbReference>
<dbReference type="PANTHER" id="PTHR23088">
    <property type="entry name" value="NITRILASE-RELATED"/>
    <property type="match status" value="1"/>
</dbReference>
<proteinExistence type="predicted"/>
<dbReference type="GO" id="GO:0016787">
    <property type="term" value="F:hydrolase activity"/>
    <property type="evidence" value="ECO:0007669"/>
    <property type="project" value="UniProtKB-KW"/>
</dbReference>
<accession>A0A4R6UT37</accession>
<keyword evidence="4" id="KW-1185">Reference proteome</keyword>
<evidence type="ECO:0000313" key="3">
    <source>
        <dbReference type="EMBL" id="TDQ50478.1"/>
    </source>
</evidence>
<dbReference type="InterPro" id="IPR000182">
    <property type="entry name" value="GNAT_dom"/>
</dbReference>
<name>A0A4R6UT37_9GAMM</name>
<dbReference type="PROSITE" id="PS51186">
    <property type="entry name" value="GNAT"/>
    <property type="match status" value="1"/>
</dbReference>
<dbReference type="SUPFAM" id="SSF55729">
    <property type="entry name" value="Acyl-CoA N-acyltransferases (Nat)"/>
    <property type="match status" value="1"/>
</dbReference>
<gene>
    <name evidence="3" type="ORF">EV696_102160</name>
</gene>
<dbReference type="InterPro" id="IPR036526">
    <property type="entry name" value="C-N_Hydrolase_sf"/>
</dbReference>
<protein>
    <submittedName>
        <fullName evidence="3">Putative amidohydrolase</fullName>
    </submittedName>
</protein>
<dbReference type="EMBL" id="SNYM01000002">
    <property type="protein sequence ID" value="TDQ50478.1"/>
    <property type="molecule type" value="Genomic_DNA"/>
</dbReference>
<dbReference type="PROSITE" id="PS50263">
    <property type="entry name" value="CN_HYDROLASE"/>
    <property type="match status" value="1"/>
</dbReference>